<dbReference type="OrthoDB" id="3212458at2"/>
<comment type="similarity">
    <text evidence="1">Belongs to the YciI family.</text>
</comment>
<protein>
    <recommendedName>
        <fullName evidence="2">YCII-related domain-containing protein</fullName>
    </recommendedName>
</protein>
<dbReference type="Proteomes" id="UP000188929">
    <property type="component" value="Unassembled WGS sequence"/>
</dbReference>
<feature type="domain" description="YCII-related" evidence="2">
    <location>
        <begin position="1"/>
        <end position="112"/>
    </location>
</feature>
<dbReference type="RefSeq" id="WP_076820293.1">
    <property type="nucleotide sequence ID" value="NZ_MOMC01000060.1"/>
</dbReference>
<reference evidence="4" key="1">
    <citation type="submission" date="2016-10" db="EMBL/GenBank/DDBJ databases">
        <title>Frankia sp. NRRL B-16386 Genome sequencing.</title>
        <authorList>
            <person name="Ghodhbane-Gtari F."/>
            <person name="Swanson E."/>
            <person name="Gueddou A."/>
            <person name="Hezbri K."/>
            <person name="Ktari K."/>
            <person name="Nouioui I."/>
            <person name="Morris K."/>
            <person name="Simpson S."/>
            <person name="Abebe-Akele F."/>
            <person name="Thomas K."/>
            <person name="Gtari M."/>
            <person name="Tisa L.S."/>
        </authorList>
    </citation>
    <scope>NUCLEOTIDE SEQUENCE [LARGE SCALE GENOMIC DNA]</scope>
    <source>
        <strain evidence="4">NRRL B-16386</strain>
    </source>
</reference>
<dbReference type="EMBL" id="MOMC01000060">
    <property type="protein sequence ID" value="ONH25365.1"/>
    <property type="molecule type" value="Genomic_DNA"/>
</dbReference>
<keyword evidence="4" id="KW-1185">Reference proteome</keyword>
<accession>A0A1V2I405</accession>
<dbReference type="Pfam" id="PF03795">
    <property type="entry name" value="YCII"/>
    <property type="match status" value="1"/>
</dbReference>
<sequence>MRYTILLHYPELMAAGELDEAAVQEGMAAFQKYAADLDAAGALISAEVLGDSSATTTVRSVDGEFRVQDGPFADTKEQLAGTFVIDVADLDAALGWAKRAPSVAWGPVEVRPGMTHWQDGAWTSRR</sequence>
<evidence type="ECO:0000256" key="1">
    <source>
        <dbReference type="ARBA" id="ARBA00007689"/>
    </source>
</evidence>
<evidence type="ECO:0000313" key="4">
    <source>
        <dbReference type="Proteomes" id="UP000188929"/>
    </source>
</evidence>
<proteinExistence type="inferred from homology"/>
<organism evidence="3 4">
    <name type="scientific">Pseudofrankia asymbiotica</name>
    <dbReference type="NCBI Taxonomy" id="1834516"/>
    <lineage>
        <taxon>Bacteria</taxon>
        <taxon>Bacillati</taxon>
        <taxon>Actinomycetota</taxon>
        <taxon>Actinomycetes</taxon>
        <taxon>Frankiales</taxon>
        <taxon>Frankiaceae</taxon>
        <taxon>Pseudofrankia</taxon>
    </lineage>
</organism>
<dbReference type="InterPro" id="IPR011008">
    <property type="entry name" value="Dimeric_a/b-barrel"/>
</dbReference>
<evidence type="ECO:0000259" key="2">
    <source>
        <dbReference type="Pfam" id="PF03795"/>
    </source>
</evidence>
<dbReference type="STRING" id="1834516.BL253_27525"/>
<dbReference type="AlphaFoldDB" id="A0A1V2I405"/>
<dbReference type="PANTHER" id="PTHR35174:SF3">
    <property type="entry name" value="BLL7171 PROTEIN"/>
    <property type="match status" value="1"/>
</dbReference>
<dbReference type="SUPFAM" id="SSF54909">
    <property type="entry name" value="Dimeric alpha+beta barrel"/>
    <property type="match status" value="1"/>
</dbReference>
<gene>
    <name evidence="3" type="ORF">BL253_27525</name>
</gene>
<comment type="caution">
    <text evidence="3">The sequence shown here is derived from an EMBL/GenBank/DDBJ whole genome shotgun (WGS) entry which is preliminary data.</text>
</comment>
<dbReference type="Gene3D" id="3.30.70.1060">
    <property type="entry name" value="Dimeric alpha+beta barrel"/>
    <property type="match status" value="1"/>
</dbReference>
<dbReference type="InterPro" id="IPR005545">
    <property type="entry name" value="YCII"/>
</dbReference>
<dbReference type="PANTHER" id="PTHR35174">
    <property type="entry name" value="BLL7171 PROTEIN-RELATED"/>
    <property type="match status" value="1"/>
</dbReference>
<evidence type="ECO:0000313" key="3">
    <source>
        <dbReference type="EMBL" id="ONH25365.1"/>
    </source>
</evidence>
<name>A0A1V2I405_9ACTN</name>